<feature type="compositionally biased region" description="Basic and acidic residues" evidence="1">
    <location>
        <begin position="1"/>
        <end position="17"/>
    </location>
</feature>
<organism evidence="2 3">
    <name type="scientific">Rotaria socialis</name>
    <dbReference type="NCBI Taxonomy" id="392032"/>
    <lineage>
        <taxon>Eukaryota</taxon>
        <taxon>Metazoa</taxon>
        <taxon>Spiralia</taxon>
        <taxon>Gnathifera</taxon>
        <taxon>Rotifera</taxon>
        <taxon>Eurotatoria</taxon>
        <taxon>Bdelloidea</taxon>
        <taxon>Philodinida</taxon>
        <taxon>Philodinidae</taxon>
        <taxon>Rotaria</taxon>
    </lineage>
</organism>
<evidence type="ECO:0000256" key="1">
    <source>
        <dbReference type="SAM" id="MobiDB-lite"/>
    </source>
</evidence>
<evidence type="ECO:0000313" key="2">
    <source>
        <dbReference type="EMBL" id="CAF4955009.1"/>
    </source>
</evidence>
<evidence type="ECO:0000313" key="3">
    <source>
        <dbReference type="Proteomes" id="UP000663848"/>
    </source>
</evidence>
<dbReference type="AlphaFoldDB" id="A0A821Y1C4"/>
<proteinExistence type="predicted"/>
<sequence>MMMRIKELQRKIEHTIGKQEPGPSEDRAKSTVLARMQRVEGAITGMGETMGHILVLLRSVDEKLNRISPNDNRAARSVLTPVNAKFSPTQEEIL</sequence>
<reference evidence="2" key="1">
    <citation type="submission" date="2021-02" db="EMBL/GenBank/DDBJ databases">
        <authorList>
            <person name="Nowell W R."/>
        </authorList>
    </citation>
    <scope>NUCLEOTIDE SEQUENCE</scope>
</reference>
<feature type="region of interest" description="Disordered" evidence="1">
    <location>
        <begin position="1"/>
        <end position="30"/>
    </location>
</feature>
<accession>A0A821Y1C4</accession>
<comment type="caution">
    <text evidence="2">The sequence shown here is derived from an EMBL/GenBank/DDBJ whole genome shotgun (WGS) entry which is preliminary data.</text>
</comment>
<dbReference type="EMBL" id="CAJOBR010023511">
    <property type="protein sequence ID" value="CAF4955009.1"/>
    <property type="molecule type" value="Genomic_DNA"/>
</dbReference>
<dbReference type="Proteomes" id="UP000663848">
    <property type="component" value="Unassembled WGS sequence"/>
</dbReference>
<protein>
    <submittedName>
        <fullName evidence="2">Uncharacterized protein</fullName>
    </submittedName>
</protein>
<name>A0A821Y1C4_9BILA</name>
<gene>
    <name evidence="2" type="ORF">QYT958_LOCUS33799</name>
</gene>